<dbReference type="PANTHER" id="PTHR11717:SF31">
    <property type="entry name" value="LOW MOLECULAR WEIGHT PROTEIN-TYROSINE-PHOSPHATASE ETP-RELATED"/>
    <property type="match status" value="1"/>
</dbReference>
<dbReference type="AlphaFoldDB" id="W6K3D5"/>
<dbReference type="Pfam" id="PF01451">
    <property type="entry name" value="LMWPc"/>
    <property type="match status" value="1"/>
</dbReference>
<dbReference type="EMBL" id="CAJA01000146">
    <property type="protein sequence ID" value="CCH73074.1"/>
    <property type="molecule type" value="Genomic_DNA"/>
</dbReference>
<dbReference type="PANTHER" id="PTHR11717">
    <property type="entry name" value="LOW MOLECULAR WEIGHT PROTEIN TYROSINE PHOSPHATASE"/>
    <property type="match status" value="1"/>
</dbReference>
<comment type="caution">
    <text evidence="3">The sequence shown here is derived from an EMBL/GenBank/DDBJ whole genome shotgun (WGS) entry which is preliminary data.</text>
</comment>
<gene>
    <name evidence="3" type="ORF">BN11_230030</name>
</gene>
<name>W6K3D5_9MICO</name>
<protein>
    <submittedName>
        <fullName evidence="3">Putative Low molecular weight protein-tyrosine-phosphatase family protein</fullName>
    </submittedName>
</protein>
<dbReference type="InterPro" id="IPR036196">
    <property type="entry name" value="Ptyr_pPase_sf"/>
</dbReference>
<evidence type="ECO:0000313" key="3">
    <source>
        <dbReference type="EMBL" id="CCH73074.1"/>
    </source>
</evidence>
<dbReference type="InterPro" id="IPR023485">
    <property type="entry name" value="Ptyr_pPase"/>
</dbReference>
<dbReference type="OrthoDB" id="9784339at2"/>
<dbReference type="Proteomes" id="UP000035763">
    <property type="component" value="Unassembled WGS sequence"/>
</dbReference>
<dbReference type="SUPFAM" id="SSF52788">
    <property type="entry name" value="Phosphotyrosine protein phosphatases I"/>
    <property type="match status" value="1"/>
</dbReference>
<dbReference type="Gene3D" id="3.40.50.2300">
    <property type="match status" value="1"/>
</dbReference>
<accession>W6K3D5</accession>
<sequence>MPSHQTSAVLEMGDAAPPDGHCRPETAARSVKGMASDGPTGDDEGLVLFVCEGNVARSAFAEAVMASRLSGLGVAVASAGTRAVVDADLDPLARTAAERLVGEVAPFRARQLVTELIEPAGVVLCATRAQRDDVARLSPRAMSRTFALRDFGTLLAHWDGHTVSGDVDAPLVTLLVRVAAAERGLVPWMSADAVDVADPYGRGAAAFDRMREQMLPSLQQIEDALIALRELRGSHQGAPRAPRP</sequence>
<organism evidence="3 4">
    <name type="scientific">Nostocoides australiense Ben110</name>
    <dbReference type="NCBI Taxonomy" id="1193182"/>
    <lineage>
        <taxon>Bacteria</taxon>
        <taxon>Bacillati</taxon>
        <taxon>Actinomycetota</taxon>
        <taxon>Actinomycetes</taxon>
        <taxon>Micrococcales</taxon>
        <taxon>Intrasporangiaceae</taxon>
        <taxon>Nostocoides</taxon>
    </lineage>
</organism>
<dbReference type="GO" id="GO:0004725">
    <property type="term" value="F:protein tyrosine phosphatase activity"/>
    <property type="evidence" value="ECO:0007669"/>
    <property type="project" value="TreeGrafter"/>
</dbReference>
<dbReference type="InterPro" id="IPR050438">
    <property type="entry name" value="LMW_PTPase"/>
</dbReference>
<evidence type="ECO:0000256" key="1">
    <source>
        <dbReference type="SAM" id="MobiDB-lite"/>
    </source>
</evidence>
<feature type="domain" description="Phosphotyrosine protein phosphatase I" evidence="2">
    <location>
        <begin position="47"/>
        <end position="231"/>
    </location>
</feature>
<dbReference type="SMART" id="SM00226">
    <property type="entry name" value="LMWPc"/>
    <property type="match status" value="1"/>
</dbReference>
<feature type="region of interest" description="Disordered" evidence="1">
    <location>
        <begin position="1"/>
        <end position="39"/>
    </location>
</feature>
<proteinExistence type="predicted"/>
<evidence type="ECO:0000259" key="2">
    <source>
        <dbReference type="SMART" id="SM00226"/>
    </source>
</evidence>
<keyword evidence="4" id="KW-1185">Reference proteome</keyword>
<evidence type="ECO:0000313" key="4">
    <source>
        <dbReference type="Proteomes" id="UP000035763"/>
    </source>
</evidence>
<reference evidence="3 4" key="1">
    <citation type="journal article" date="2013" name="ISME J.">
        <title>A metabolic model for members of the genus Tetrasphaera involved in enhanced biological phosphorus removal.</title>
        <authorList>
            <person name="Kristiansen R."/>
            <person name="Nguyen H.T.T."/>
            <person name="Saunders A.M."/>
            <person name="Nielsen J.L."/>
            <person name="Wimmer R."/>
            <person name="Le V.Q."/>
            <person name="McIlroy S.J."/>
            <person name="Petrovski S."/>
            <person name="Seviour R.J."/>
            <person name="Calteau A."/>
            <person name="Nielsen K.L."/>
            <person name="Nielsen P.H."/>
        </authorList>
    </citation>
    <scope>NUCLEOTIDE SEQUENCE [LARGE SCALE GENOMIC DNA]</scope>
    <source>
        <strain evidence="3 4">Ben110</strain>
    </source>
</reference>
<dbReference type="STRING" id="1193182.BN11_230030"/>